<dbReference type="Pfam" id="PF12796">
    <property type="entry name" value="Ank_2"/>
    <property type="match status" value="1"/>
</dbReference>
<dbReference type="Proteomes" id="UP001329430">
    <property type="component" value="Chromosome 5"/>
</dbReference>
<name>A0AAN7ZHB8_9COLE</name>
<proteinExistence type="predicted"/>
<protein>
    <submittedName>
        <fullName evidence="4">Uncharacterized protein</fullName>
    </submittedName>
</protein>
<dbReference type="SUPFAM" id="SSF48403">
    <property type="entry name" value="Ankyrin repeat"/>
    <property type="match status" value="1"/>
</dbReference>
<sequence length="376" mass="43315">MVVRLVKKTFENDFITVRHMFDRLMAKNCPLNLAIIDGDFNGFESILKTKEDSVLPLDGGGRSPFHLISSWWRFISKFTALDTLILCGKVECKIDYILNYTPIEYALLTKSFLLADVFCSRLKTLDKCVVSICEEYDIVLQFGWPFRNCDYQYLGLVCLICQVTKELSLEEQVFYHQIPDEFSFTPLHLASFCGECQVIRELLEQNADVNAYDKYGKTPLHWAAVKGHLNAVEILLSNSANVNLPDKNGMNVLHYLFMLNIERDAEIISILLEKNGDLNKKDKYGIPAFYYAFHCNRQKFIAHLPAIITNLTRYNLSLTDIDCREYGNLLHWAVSVGEEDTLKLFLDFGANVNVCKYCGRTQLHLRCENDFLEFII</sequence>
<dbReference type="PRINTS" id="PR01415">
    <property type="entry name" value="ANKYRIN"/>
</dbReference>
<keyword evidence="2 3" id="KW-0040">ANK repeat</keyword>
<feature type="repeat" description="ANK" evidence="3">
    <location>
        <begin position="325"/>
        <end position="357"/>
    </location>
</feature>
<reference evidence="4 5" key="1">
    <citation type="journal article" date="2024" name="Insects">
        <title>An Improved Chromosome-Level Genome Assembly of the Firefly Pyrocoelia pectoralis.</title>
        <authorList>
            <person name="Fu X."/>
            <person name="Meyer-Rochow V.B."/>
            <person name="Ballantyne L."/>
            <person name="Zhu X."/>
        </authorList>
    </citation>
    <scope>NUCLEOTIDE SEQUENCE [LARGE SCALE GENOMIC DNA]</scope>
    <source>
        <strain evidence="4">XCY_ONT2</strain>
    </source>
</reference>
<keyword evidence="1" id="KW-0677">Repeat</keyword>
<accession>A0AAN7ZHB8</accession>
<dbReference type="InterPro" id="IPR002110">
    <property type="entry name" value="Ankyrin_rpt"/>
</dbReference>
<dbReference type="EMBL" id="JAVRBK010000005">
    <property type="protein sequence ID" value="KAK5643952.1"/>
    <property type="molecule type" value="Genomic_DNA"/>
</dbReference>
<evidence type="ECO:0000313" key="5">
    <source>
        <dbReference type="Proteomes" id="UP001329430"/>
    </source>
</evidence>
<dbReference type="PROSITE" id="PS50297">
    <property type="entry name" value="ANK_REP_REGION"/>
    <property type="match status" value="2"/>
</dbReference>
<feature type="repeat" description="ANK" evidence="3">
    <location>
        <begin position="182"/>
        <end position="214"/>
    </location>
</feature>
<comment type="caution">
    <text evidence="4">The sequence shown here is derived from an EMBL/GenBank/DDBJ whole genome shotgun (WGS) entry which is preliminary data.</text>
</comment>
<evidence type="ECO:0000256" key="1">
    <source>
        <dbReference type="ARBA" id="ARBA00022737"/>
    </source>
</evidence>
<dbReference type="PANTHER" id="PTHR24198:SF165">
    <property type="entry name" value="ANKYRIN REPEAT-CONTAINING PROTEIN-RELATED"/>
    <property type="match status" value="1"/>
</dbReference>
<dbReference type="InterPro" id="IPR036770">
    <property type="entry name" value="Ankyrin_rpt-contain_sf"/>
</dbReference>
<evidence type="ECO:0000256" key="3">
    <source>
        <dbReference type="PROSITE-ProRule" id="PRU00023"/>
    </source>
</evidence>
<dbReference type="PROSITE" id="PS50088">
    <property type="entry name" value="ANK_REPEAT"/>
    <property type="match status" value="3"/>
</dbReference>
<dbReference type="Gene3D" id="1.25.40.20">
    <property type="entry name" value="Ankyrin repeat-containing domain"/>
    <property type="match status" value="2"/>
</dbReference>
<keyword evidence="5" id="KW-1185">Reference proteome</keyword>
<dbReference type="Pfam" id="PF00023">
    <property type="entry name" value="Ank"/>
    <property type="match status" value="1"/>
</dbReference>
<organism evidence="4 5">
    <name type="scientific">Pyrocoelia pectoralis</name>
    <dbReference type="NCBI Taxonomy" id="417401"/>
    <lineage>
        <taxon>Eukaryota</taxon>
        <taxon>Metazoa</taxon>
        <taxon>Ecdysozoa</taxon>
        <taxon>Arthropoda</taxon>
        <taxon>Hexapoda</taxon>
        <taxon>Insecta</taxon>
        <taxon>Pterygota</taxon>
        <taxon>Neoptera</taxon>
        <taxon>Endopterygota</taxon>
        <taxon>Coleoptera</taxon>
        <taxon>Polyphaga</taxon>
        <taxon>Elateriformia</taxon>
        <taxon>Elateroidea</taxon>
        <taxon>Lampyridae</taxon>
        <taxon>Lampyrinae</taxon>
        <taxon>Pyrocoelia</taxon>
    </lineage>
</organism>
<dbReference type="SMART" id="SM00248">
    <property type="entry name" value="ANK"/>
    <property type="match status" value="4"/>
</dbReference>
<dbReference type="PANTHER" id="PTHR24198">
    <property type="entry name" value="ANKYRIN REPEAT AND PROTEIN KINASE DOMAIN-CONTAINING PROTEIN"/>
    <property type="match status" value="1"/>
</dbReference>
<dbReference type="AlphaFoldDB" id="A0AAN7ZHB8"/>
<feature type="repeat" description="ANK" evidence="3">
    <location>
        <begin position="215"/>
        <end position="247"/>
    </location>
</feature>
<evidence type="ECO:0000313" key="4">
    <source>
        <dbReference type="EMBL" id="KAK5643952.1"/>
    </source>
</evidence>
<evidence type="ECO:0000256" key="2">
    <source>
        <dbReference type="ARBA" id="ARBA00023043"/>
    </source>
</evidence>
<gene>
    <name evidence="4" type="ORF">RI129_007797</name>
</gene>